<dbReference type="PANTHER" id="PTHR11533">
    <property type="entry name" value="PROTEASE M1 ZINC METALLOPROTEASE"/>
    <property type="match status" value="1"/>
</dbReference>
<evidence type="ECO:0000256" key="3">
    <source>
        <dbReference type="ARBA" id="ARBA00022438"/>
    </source>
</evidence>
<feature type="domain" description="Peptidase M1 membrane alanine aminopeptidase" evidence="9">
    <location>
        <begin position="256"/>
        <end position="458"/>
    </location>
</feature>
<keyword evidence="8" id="KW-0482">Metalloprotease</keyword>
<keyword evidence="3" id="KW-0031">Aminopeptidase</keyword>
<evidence type="ECO:0000313" key="11">
    <source>
        <dbReference type="EMBL" id="SUZ97796.1"/>
    </source>
</evidence>
<evidence type="ECO:0000256" key="5">
    <source>
        <dbReference type="ARBA" id="ARBA00022723"/>
    </source>
</evidence>
<dbReference type="InterPro" id="IPR014782">
    <property type="entry name" value="Peptidase_M1_dom"/>
</dbReference>
<dbReference type="GO" id="GO:0005737">
    <property type="term" value="C:cytoplasm"/>
    <property type="evidence" value="ECO:0007669"/>
    <property type="project" value="TreeGrafter"/>
</dbReference>
<dbReference type="PANTHER" id="PTHR11533:SF174">
    <property type="entry name" value="PUROMYCIN-SENSITIVE AMINOPEPTIDASE-RELATED"/>
    <property type="match status" value="1"/>
</dbReference>
<dbReference type="InterPro" id="IPR027268">
    <property type="entry name" value="Peptidase_M4/M1_CTD_sf"/>
</dbReference>
<dbReference type="GO" id="GO:0016020">
    <property type="term" value="C:membrane"/>
    <property type="evidence" value="ECO:0007669"/>
    <property type="project" value="TreeGrafter"/>
</dbReference>
<feature type="domain" description="Aminopeptidase N-like N-terminal" evidence="10">
    <location>
        <begin position="85"/>
        <end position="217"/>
    </location>
</feature>
<evidence type="ECO:0000256" key="8">
    <source>
        <dbReference type="ARBA" id="ARBA00023049"/>
    </source>
</evidence>
<dbReference type="InterPro" id="IPR045357">
    <property type="entry name" value="Aminopeptidase_N-like_N"/>
</dbReference>
<dbReference type="InterPro" id="IPR050344">
    <property type="entry name" value="Peptidase_M1_aminopeptidases"/>
</dbReference>
<dbReference type="PRINTS" id="PR00756">
    <property type="entry name" value="ALADIPTASE"/>
</dbReference>
<dbReference type="SUPFAM" id="SSF63737">
    <property type="entry name" value="Leukotriene A4 hydrolase N-terminal domain"/>
    <property type="match status" value="1"/>
</dbReference>
<comment type="cofactor">
    <cofactor evidence="1">
        <name>Zn(2+)</name>
        <dbReference type="ChEBI" id="CHEBI:29105"/>
    </cofactor>
</comment>
<dbReference type="GO" id="GO:0043171">
    <property type="term" value="P:peptide catabolic process"/>
    <property type="evidence" value="ECO:0007669"/>
    <property type="project" value="TreeGrafter"/>
</dbReference>
<sequence length="552" mass="63870">MVILKNNISLFLLIIILCFSNKTFAIKDNYPKNPKINAINYTFNIELSDATDEIICEAVIDIRFLGSGVKKLRLDLINASSKLENKGMIVSEVSSDGKALSFSHKNNELLIDLPEPSSLNQFSKFKVKYKGIPQSGLIIGKNKYGDRTFFSDNWPNLTRHWLATIDHPYDKAMCEFIVTAPDHYQIVSNGLKVEESNLDNNKRITHWKQSVPIATWLFVLGAADFAVQYVDEFDGKSIQTWVFKQDRDAGFYDFAEPTKRVLEFYSDYIGPFSYEKLANIQSNSVGGGMEAASAILYGDKSVVGDRNKRWRNVVIHEIAHQWFGNSVTEYDWDDVWLSEGFATYFTLLFIENEYGRDEFIKGLESSQKRVDSFYNKNPNYQIVHDNLKNMKNVTSSQTYQKGSWVLHMLRGVLGTEIFWKGIRVYYKKYKDLNATTADFRKIMEDVSNKDLSLFFDQWLYKPGILKLKGDWYYDNDKNQLIINLNQIQSDGSLFEMPIEVGIVYENNIDSTELIEVRKKTNLFIIDVDKEPKNVILDPNYWVLMNKDFNKKN</sequence>
<keyword evidence="4" id="KW-0645">Protease</keyword>
<dbReference type="Gene3D" id="1.10.390.10">
    <property type="entry name" value="Neutral Protease Domain 2"/>
    <property type="match status" value="1"/>
</dbReference>
<dbReference type="GO" id="GO:0042277">
    <property type="term" value="F:peptide binding"/>
    <property type="evidence" value="ECO:0007669"/>
    <property type="project" value="TreeGrafter"/>
</dbReference>
<protein>
    <submittedName>
        <fullName evidence="11">Uncharacterized protein</fullName>
    </submittedName>
</protein>
<accession>A0A381S105</accession>
<dbReference type="Pfam" id="PF17900">
    <property type="entry name" value="Peptidase_M1_N"/>
    <property type="match status" value="1"/>
</dbReference>
<evidence type="ECO:0000259" key="9">
    <source>
        <dbReference type="Pfam" id="PF01433"/>
    </source>
</evidence>
<keyword evidence="7" id="KW-0862">Zinc</keyword>
<dbReference type="CDD" id="cd09603">
    <property type="entry name" value="M1_APN_like"/>
    <property type="match status" value="1"/>
</dbReference>
<dbReference type="InterPro" id="IPR001930">
    <property type="entry name" value="Peptidase_M1"/>
</dbReference>
<dbReference type="Gene3D" id="2.60.40.1730">
    <property type="entry name" value="tricorn interacting facor f3 domain"/>
    <property type="match status" value="1"/>
</dbReference>
<evidence type="ECO:0000256" key="1">
    <source>
        <dbReference type="ARBA" id="ARBA00001947"/>
    </source>
</evidence>
<gene>
    <name evidence="11" type="ORF">METZ01_LOCUS50650</name>
</gene>
<dbReference type="Pfam" id="PF01433">
    <property type="entry name" value="Peptidase_M1"/>
    <property type="match status" value="1"/>
</dbReference>
<dbReference type="SUPFAM" id="SSF55486">
    <property type="entry name" value="Metalloproteases ('zincins'), catalytic domain"/>
    <property type="match status" value="1"/>
</dbReference>
<evidence type="ECO:0000256" key="7">
    <source>
        <dbReference type="ARBA" id="ARBA00022833"/>
    </source>
</evidence>
<comment type="similarity">
    <text evidence="2">Belongs to the peptidase M1 family.</text>
</comment>
<keyword evidence="6" id="KW-0378">Hydrolase</keyword>
<dbReference type="InterPro" id="IPR042097">
    <property type="entry name" value="Aminopeptidase_N-like_N_sf"/>
</dbReference>
<dbReference type="AlphaFoldDB" id="A0A381S105"/>
<evidence type="ECO:0000256" key="2">
    <source>
        <dbReference type="ARBA" id="ARBA00010136"/>
    </source>
</evidence>
<dbReference type="GO" id="GO:0006508">
    <property type="term" value="P:proteolysis"/>
    <property type="evidence" value="ECO:0007669"/>
    <property type="project" value="UniProtKB-KW"/>
</dbReference>
<dbReference type="GO" id="GO:0005615">
    <property type="term" value="C:extracellular space"/>
    <property type="evidence" value="ECO:0007669"/>
    <property type="project" value="TreeGrafter"/>
</dbReference>
<name>A0A381S105_9ZZZZ</name>
<reference evidence="11" key="1">
    <citation type="submission" date="2018-05" db="EMBL/GenBank/DDBJ databases">
        <authorList>
            <person name="Lanie J.A."/>
            <person name="Ng W.-L."/>
            <person name="Kazmierczak K.M."/>
            <person name="Andrzejewski T.M."/>
            <person name="Davidsen T.M."/>
            <person name="Wayne K.J."/>
            <person name="Tettelin H."/>
            <person name="Glass J.I."/>
            <person name="Rusch D."/>
            <person name="Podicherti R."/>
            <person name="Tsui H.-C.T."/>
            <person name="Winkler M.E."/>
        </authorList>
    </citation>
    <scope>NUCLEOTIDE SEQUENCE</scope>
</reference>
<dbReference type="GO" id="GO:0008270">
    <property type="term" value="F:zinc ion binding"/>
    <property type="evidence" value="ECO:0007669"/>
    <property type="project" value="InterPro"/>
</dbReference>
<proteinExistence type="inferred from homology"/>
<organism evidence="11">
    <name type="scientific">marine metagenome</name>
    <dbReference type="NCBI Taxonomy" id="408172"/>
    <lineage>
        <taxon>unclassified sequences</taxon>
        <taxon>metagenomes</taxon>
        <taxon>ecological metagenomes</taxon>
    </lineage>
</organism>
<dbReference type="GO" id="GO:0070006">
    <property type="term" value="F:metalloaminopeptidase activity"/>
    <property type="evidence" value="ECO:0007669"/>
    <property type="project" value="TreeGrafter"/>
</dbReference>
<dbReference type="EMBL" id="UINC01002542">
    <property type="protein sequence ID" value="SUZ97796.1"/>
    <property type="molecule type" value="Genomic_DNA"/>
</dbReference>
<evidence type="ECO:0000256" key="6">
    <source>
        <dbReference type="ARBA" id="ARBA00022801"/>
    </source>
</evidence>
<keyword evidence="5" id="KW-0479">Metal-binding</keyword>
<evidence type="ECO:0000256" key="4">
    <source>
        <dbReference type="ARBA" id="ARBA00022670"/>
    </source>
</evidence>
<evidence type="ECO:0000259" key="10">
    <source>
        <dbReference type="Pfam" id="PF17900"/>
    </source>
</evidence>